<feature type="active site" description="Nucleophile" evidence="4">
    <location>
        <position position="74"/>
    </location>
</feature>
<feature type="domain" description="Tryptophan synthase beta chain-like PALP" evidence="7">
    <location>
        <begin position="15"/>
        <end position="202"/>
    </location>
</feature>
<dbReference type="InterPro" id="IPR001926">
    <property type="entry name" value="TrpB-like_PALP"/>
</dbReference>
<feature type="region of interest" description="Disordered" evidence="6">
    <location>
        <begin position="1"/>
        <end position="23"/>
    </location>
</feature>
<dbReference type="InterPro" id="IPR027278">
    <property type="entry name" value="ACCD_DCysDesulf"/>
</dbReference>
<dbReference type="Gene3D" id="3.40.50.1100">
    <property type="match status" value="2"/>
</dbReference>
<evidence type="ECO:0000256" key="5">
    <source>
        <dbReference type="PIRSR" id="PIRSR006278-2"/>
    </source>
</evidence>
<evidence type="ECO:0000256" key="3">
    <source>
        <dbReference type="ARBA" id="ARBA00022898"/>
    </source>
</evidence>
<sequence>MGPAGMSPERERSSPVQELDDERARRAGVRLLLKRDDLLHPPVSGTKWRKLQPNLARARREGHDTLLTFGGAYSNHLRAAAAAGREAGLRTVGVVRGDELRGRELNPVLAQAAADGMELEFVSRAAWRTRMDPASLDALQRTYGRAWVVPEGGSNAEGVGGCVALGEELRDCGAQVVCCSVGTGGMLAGLAAGLGPGQRALGFAALAHADLAAETAELQRQAFGGPRGDWALDGSAVFGGYGRRSPELDAFRVDFEQRHGIALDPTYEAKLLCALFARLERGLGPGPEAGGIAPGMTVAVVVAG</sequence>
<proteinExistence type="inferred from homology"/>
<dbReference type="PANTHER" id="PTHR43780">
    <property type="entry name" value="1-AMINOCYCLOPROPANE-1-CARBOXYLATE DEAMINASE-RELATED"/>
    <property type="match status" value="1"/>
</dbReference>
<protein>
    <submittedName>
        <fullName evidence="8">1-aminocyclopropane-1-carboxylate deaminase</fullName>
    </submittedName>
</protein>
<evidence type="ECO:0000256" key="4">
    <source>
        <dbReference type="PIRSR" id="PIRSR006278-1"/>
    </source>
</evidence>
<evidence type="ECO:0000313" key="9">
    <source>
        <dbReference type="Proteomes" id="UP000248889"/>
    </source>
</evidence>
<keyword evidence="3 5" id="KW-0663">Pyridoxal phosphate</keyword>
<evidence type="ECO:0000256" key="1">
    <source>
        <dbReference type="ARBA" id="ARBA00001933"/>
    </source>
</evidence>
<dbReference type="GO" id="GO:1901605">
    <property type="term" value="P:alpha-amino acid metabolic process"/>
    <property type="evidence" value="ECO:0007669"/>
    <property type="project" value="UniProtKB-ARBA"/>
</dbReference>
<evidence type="ECO:0000256" key="6">
    <source>
        <dbReference type="SAM" id="MobiDB-lite"/>
    </source>
</evidence>
<evidence type="ECO:0000313" key="8">
    <source>
        <dbReference type="EMBL" id="RAG82832.1"/>
    </source>
</evidence>
<dbReference type="AlphaFoldDB" id="A0A2X0ICW9"/>
<accession>A0A2X0ICW9</accession>
<keyword evidence="9" id="KW-1185">Reference proteome</keyword>
<reference evidence="8 9" key="1">
    <citation type="submission" date="2018-06" db="EMBL/GenBank/DDBJ databases">
        <title>Streptacidiphilus pinicola sp. nov., isolated from pine grove soil.</title>
        <authorList>
            <person name="Roh S.G."/>
            <person name="Park S."/>
            <person name="Kim M.-K."/>
            <person name="Yun B.-R."/>
            <person name="Park J."/>
            <person name="Kim M.J."/>
            <person name="Kim Y.S."/>
            <person name="Kim S.B."/>
        </authorList>
    </citation>
    <scope>NUCLEOTIDE SEQUENCE [LARGE SCALE GENOMIC DNA]</scope>
    <source>
        <strain evidence="8 9">MMS16-CNU450</strain>
    </source>
</reference>
<dbReference type="PIRSF" id="PIRSF006278">
    <property type="entry name" value="ACCD_DCysDesulf"/>
    <property type="match status" value="1"/>
</dbReference>
<organism evidence="8 9">
    <name type="scientific">Streptacidiphilus pinicola</name>
    <dbReference type="NCBI Taxonomy" id="2219663"/>
    <lineage>
        <taxon>Bacteria</taxon>
        <taxon>Bacillati</taxon>
        <taxon>Actinomycetota</taxon>
        <taxon>Actinomycetes</taxon>
        <taxon>Kitasatosporales</taxon>
        <taxon>Streptomycetaceae</taxon>
        <taxon>Streptacidiphilus</taxon>
    </lineage>
</organism>
<name>A0A2X0ICW9_9ACTN</name>
<comment type="similarity">
    <text evidence="2">Belongs to the ACC deaminase/D-cysteine desulfhydrase family.</text>
</comment>
<comment type="caution">
    <text evidence="8">The sequence shown here is derived from an EMBL/GenBank/DDBJ whole genome shotgun (WGS) entry which is preliminary data.</text>
</comment>
<dbReference type="PANTHER" id="PTHR43780:SF2">
    <property type="entry name" value="1-AMINOCYCLOPROPANE-1-CARBOXYLATE DEAMINASE-RELATED"/>
    <property type="match status" value="1"/>
</dbReference>
<feature type="modified residue" description="N6-(pyridoxal phosphate)lysine" evidence="5">
    <location>
        <position position="47"/>
    </location>
</feature>
<dbReference type="Pfam" id="PF00291">
    <property type="entry name" value="PALP"/>
    <property type="match status" value="1"/>
</dbReference>
<dbReference type="Proteomes" id="UP000248889">
    <property type="component" value="Unassembled WGS sequence"/>
</dbReference>
<evidence type="ECO:0000256" key="2">
    <source>
        <dbReference type="ARBA" id="ARBA00008639"/>
    </source>
</evidence>
<dbReference type="GO" id="GO:0019148">
    <property type="term" value="F:D-cysteine desulfhydrase activity"/>
    <property type="evidence" value="ECO:0007669"/>
    <property type="project" value="TreeGrafter"/>
</dbReference>
<evidence type="ECO:0000259" key="7">
    <source>
        <dbReference type="Pfam" id="PF00291"/>
    </source>
</evidence>
<dbReference type="SUPFAM" id="SSF53686">
    <property type="entry name" value="Tryptophan synthase beta subunit-like PLP-dependent enzymes"/>
    <property type="match status" value="1"/>
</dbReference>
<dbReference type="InterPro" id="IPR036052">
    <property type="entry name" value="TrpB-like_PALP_sf"/>
</dbReference>
<dbReference type="EMBL" id="QKYN01000101">
    <property type="protein sequence ID" value="RAG82832.1"/>
    <property type="molecule type" value="Genomic_DNA"/>
</dbReference>
<gene>
    <name evidence="8" type="ORF">DN069_25375</name>
</gene>
<comment type="cofactor">
    <cofactor evidence="1">
        <name>pyridoxal 5'-phosphate</name>
        <dbReference type="ChEBI" id="CHEBI:597326"/>
    </cofactor>
</comment>
<dbReference type="OrthoDB" id="9801249at2"/>